<dbReference type="GO" id="GO:0000981">
    <property type="term" value="F:DNA-binding transcription factor activity, RNA polymerase II-specific"/>
    <property type="evidence" value="ECO:0007669"/>
    <property type="project" value="TreeGrafter"/>
</dbReference>
<feature type="region of interest" description="Disordered" evidence="4">
    <location>
        <begin position="272"/>
        <end position="303"/>
    </location>
</feature>
<dbReference type="PANTHER" id="PTHR45789">
    <property type="entry name" value="FI18025P1"/>
    <property type="match status" value="1"/>
</dbReference>
<dbReference type="GO" id="GO:0000978">
    <property type="term" value="F:RNA polymerase II cis-regulatory region sequence-specific DNA binding"/>
    <property type="evidence" value="ECO:0007669"/>
    <property type="project" value="TreeGrafter"/>
</dbReference>
<evidence type="ECO:0000313" key="6">
    <source>
        <dbReference type="EMBL" id="KAA8911987.1"/>
    </source>
</evidence>
<dbReference type="InterPro" id="IPR009071">
    <property type="entry name" value="HMG_box_dom"/>
</dbReference>
<dbReference type="InterPro" id="IPR036910">
    <property type="entry name" value="HMG_box_dom_sf"/>
</dbReference>
<evidence type="ECO:0000256" key="3">
    <source>
        <dbReference type="PROSITE-ProRule" id="PRU00267"/>
    </source>
</evidence>
<dbReference type="EMBL" id="SWFS01000267">
    <property type="protein sequence ID" value="KAA8911987.1"/>
    <property type="molecule type" value="Genomic_DNA"/>
</dbReference>
<dbReference type="GO" id="GO:0005634">
    <property type="term" value="C:nucleus"/>
    <property type="evidence" value="ECO:0007669"/>
    <property type="project" value="UniProtKB-UniRule"/>
</dbReference>
<name>A0A642V8E6_9ASCO</name>
<keyword evidence="1 3" id="KW-0238">DNA-binding</keyword>
<protein>
    <recommendedName>
        <fullName evidence="5">HMG box domain-containing protein</fullName>
    </recommendedName>
</protein>
<keyword evidence="2 3" id="KW-0539">Nucleus</keyword>
<dbReference type="InterPro" id="IPR051356">
    <property type="entry name" value="SOX/SOX-like_TF"/>
</dbReference>
<dbReference type="SMART" id="SM00398">
    <property type="entry name" value="HMG"/>
    <property type="match status" value="1"/>
</dbReference>
<evidence type="ECO:0000313" key="7">
    <source>
        <dbReference type="Proteomes" id="UP000761534"/>
    </source>
</evidence>
<evidence type="ECO:0000259" key="5">
    <source>
        <dbReference type="PROSITE" id="PS50118"/>
    </source>
</evidence>
<evidence type="ECO:0000256" key="4">
    <source>
        <dbReference type="SAM" id="MobiDB-lite"/>
    </source>
</evidence>
<dbReference type="OrthoDB" id="2307332at2759"/>
<evidence type="ECO:0000256" key="2">
    <source>
        <dbReference type="ARBA" id="ARBA00023242"/>
    </source>
</evidence>
<feature type="region of interest" description="Disordered" evidence="4">
    <location>
        <begin position="374"/>
        <end position="397"/>
    </location>
</feature>
<keyword evidence="7" id="KW-1185">Reference proteome</keyword>
<feature type="compositionally biased region" description="Basic residues" evidence="4">
    <location>
        <begin position="292"/>
        <end position="303"/>
    </location>
</feature>
<sequence>MFEDRYLRVLDEYESSHLEDQFYTSAKAMELFPSAAHQGPFGSNFDQLPMHSQQSMVEPNEYWSLPLEQTSSNCSTESSMCASVTPPLSAVDPSAFWTGVDAHNMISSPPPTMVPALSMKASNSSLSSVGSAASTTTTALTPPSDDSFLMPPQSVSPTPTIPYAIPLNAPMAHLPSSPPPVDPISFDDEAQNESARILQKHTYTKWVKLSRMTPERVEHIRQLAGEKGIDLDTVEAVLKHYLSPEKRIDNEVNRFCGEDVYIKITMGGGSFCAEDDSDSRSRRRSSVDGGSPKKKKHRKHKPNYVKRPLNSFMLYRKSQTQSAMAYSLSADLKLNHQNISQIIGLMWQTESKELKDEFAKFAGQEKEIHKALHPDYKFCPQKKKKQPQPSPHNNLAS</sequence>
<accession>A0A642V8E6</accession>
<feature type="DNA-binding region" description="HMG box" evidence="3">
    <location>
        <begin position="305"/>
        <end position="377"/>
    </location>
</feature>
<gene>
    <name evidence="6" type="ORF">TRICI_003673</name>
</gene>
<dbReference type="PROSITE" id="PS50118">
    <property type="entry name" value="HMG_BOX_2"/>
    <property type="match status" value="1"/>
</dbReference>
<evidence type="ECO:0000256" key="1">
    <source>
        <dbReference type="ARBA" id="ARBA00023125"/>
    </source>
</evidence>
<dbReference type="AlphaFoldDB" id="A0A642V8E6"/>
<dbReference type="CDD" id="cd01389">
    <property type="entry name" value="HMG-box_ROX1-like"/>
    <property type="match status" value="1"/>
</dbReference>
<dbReference type="SUPFAM" id="SSF47095">
    <property type="entry name" value="HMG-box"/>
    <property type="match status" value="1"/>
</dbReference>
<reference evidence="6" key="1">
    <citation type="journal article" date="2019" name="G3 (Bethesda)">
        <title>Genome Assemblies of Two Rare Opportunistic Yeast Pathogens: Diutina rugosa (syn. Candida rugosa) and Trichomonascus ciferrii (syn. Candida ciferrii).</title>
        <authorList>
            <person name="Mixao V."/>
            <person name="Saus E."/>
            <person name="Hansen A.P."/>
            <person name="Lass-Florl C."/>
            <person name="Gabaldon T."/>
        </authorList>
    </citation>
    <scope>NUCLEOTIDE SEQUENCE</scope>
    <source>
        <strain evidence="6">CBS 4856</strain>
    </source>
</reference>
<comment type="caution">
    <text evidence="6">The sequence shown here is derived from an EMBL/GenBank/DDBJ whole genome shotgun (WGS) entry which is preliminary data.</text>
</comment>
<dbReference type="Gene3D" id="1.10.30.10">
    <property type="entry name" value="High mobility group box domain"/>
    <property type="match status" value="1"/>
</dbReference>
<dbReference type="Proteomes" id="UP000761534">
    <property type="component" value="Unassembled WGS sequence"/>
</dbReference>
<feature type="domain" description="HMG box" evidence="5">
    <location>
        <begin position="305"/>
        <end position="377"/>
    </location>
</feature>
<dbReference type="PANTHER" id="PTHR45789:SF2">
    <property type="entry name" value="FI18025P1"/>
    <property type="match status" value="1"/>
</dbReference>
<proteinExistence type="predicted"/>
<organism evidence="6 7">
    <name type="scientific">Trichomonascus ciferrii</name>
    <dbReference type="NCBI Taxonomy" id="44093"/>
    <lineage>
        <taxon>Eukaryota</taxon>
        <taxon>Fungi</taxon>
        <taxon>Dikarya</taxon>
        <taxon>Ascomycota</taxon>
        <taxon>Saccharomycotina</taxon>
        <taxon>Dipodascomycetes</taxon>
        <taxon>Dipodascales</taxon>
        <taxon>Trichomonascaceae</taxon>
        <taxon>Trichomonascus</taxon>
        <taxon>Trichomonascus ciferrii complex</taxon>
    </lineage>
</organism>
<dbReference type="VEuPathDB" id="FungiDB:TRICI_003673"/>
<dbReference type="Pfam" id="PF00505">
    <property type="entry name" value="HMG_box"/>
    <property type="match status" value="1"/>
</dbReference>